<feature type="chain" id="PRO_5035150987" evidence="2">
    <location>
        <begin position="19"/>
        <end position="584"/>
    </location>
</feature>
<evidence type="ECO:0000256" key="2">
    <source>
        <dbReference type="SAM" id="SignalP"/>
    </source>
</evidence>
<protein>
    <submittedName>
        <fullName evidence="3">Uncharacterized protein</fullName>
    </submittedName>
</protein>
<feature type="compositionally biased region" description="Acidic residues" evidence="1">
    <location>
        <begin position="175"/>
        <end position="186"/>
    </location>
</feature>
<proteinExistence type="predicted"/>
<feature type="compositionally biased region" description="Basic and acidic residues" evidence="1">
    <location>
        <begin position="187"/>
        <end position="207"/>
    </location>
</feature>
<evidence type="ECO:0000313" key="3">
    <source>
        <dbReference type="EMBL" id="KAG7171941.1"/>
    </source>
</evidence>
<feature type="compositionally biased region" description="Polar residues" evidence="1">
    <location>
        <begin position="97"/>
        <end position="113"/>
    </location>
</feature>
<feature type="compositionally biased region" description="Acidic residues" evidence="1">
    <location>
        <begin position="122"/>
        <end position="132"/>
    </location>
</feature>
<feature type="region of interest" description="Disordered" evidence="1">
    <location>
        <begin position="97"/>
        <end position="211"/>
    </location>
</feature>
<comment type="caution">
    <text evidence="3">The sequence shown here is derived from an EMBL/GenBank/DDBJ whole genome shotgun (WGS) entry which is preliminary data.</text>
</comment>
<feature type="region of interest" description="Disordered" evidence="1">
    <location>
        <begin position="246"/>
        <end position="434"/>
    </location>
</feature>
<reference evidence="3" key="1">
    <citation type="journal article" date="2021" name="Sci. Adv.">
        <title>The American lobster genome reveals insights on longevity, neural, and immune adaptations.</title>
        <authorList>
            <person name="Polinski J.M."/>
            <person name="Zimin A.V."/>
            <person name="Clark K.F."/>
            <person name="Kohn A.B."/>
            <person name="Sadowski N."/>
            <person name="Timp W."/>
            <person name="Ptitsyn A."/>
            <person name="Khanna P."/>
            <person name="Romanova D.Y."/>
            <person name="Williams P."/>
            <person name="Greenwood S.J."/>
            <person name="Moroz L.L."/>
            <person name="Walt D.R."/>
            <person name="Bodnar A.G."/>
        </authorList>
    </citation>
    <scope>NUCLEOTIDE SEQUENCE</scope>
    <source>
        <strain evidence="3">GMGI-L3</strain>
    </source>
</reference>
<feature type="signal peptide" evidence="2">
    <location>
        <begin position="1"/>
        <end position="18"/>
    </location>
</feature>
<feature type="compositionally biased region" description="Polar residues" evidence="1">
    <location>
        <begin position="137"/>
        <end position="149"/>
    </location>
</feature>
<keyword evidence="4" id="KW-1185">Reference proteome</keyword>
<evidence type="ECO:0000313" key="4">
    <source>
        <dbReference type="Proteomes" id="UP000747542"/>
    </source>
</evidence>
<feature type="compositionally biased region" description="Low complexity" evidence="1">
    <location>
        <begin position="157"/>
        <end position="170"/>
    </location>
</feature>
<gene>
    <name evidence="3" type="ORF">Hamer_G000886</name>
</gene>
<keyword evidence="2" id="KW-0732">Signal</keyword>
<name>A0A8J5N2C9_HOMAM</name>
<evidence type="ECO:0000256" key="1">
    <source>
        <dbReference type="SAM" id="MobiDB-lite"/>
    </source>
</evidence>
<feature type="compositionally biased region" description="Acidic residues" evidence="1">
    <location>
        <begin position="246"/>
        <end position="256"/>
    </location>
</feature>
<organism evidence="3 4">
    <name type="scientific">Homarus americanus</name>
    <name type="common">American lobster</name>
    <dbReference type="NCBI Taxonomy" id="6706"/>
    <lineage>
        <taxon>Eukaryota</taxon>
        <taxon>Metazoa</taxon>
        <taxon>Ecdysozoa</taxon>
        <taxon>Arthropoda</taxon>
        <taxon>Crustacea</taxon>
        <taxon>Multicrustacea</taxon>
        <taxon>Malacostraca</taxon>
        <taxon>Eumalacostraca</taxon>
        <taxon>Eucarida</taxon>
        <taxon>Decapoda</taxon>
        <taxon>Pleocyemata</taxon>
        <taxon>Astacidea</taxon>
        <taxon>Nephropoidea</taxon>
        <taxon>Nephropidae</taxon>
        <taxon>Homarus</taxon>
    </lineage>
</organism>
<dbReference type="Proteomes" id="UP000747542">
    <property type="component" value="Unassembled WGS sequence"/>
</dbReference>
<feature type="compositionally biased region" description="Acidic residues" evidence="1">
    <location>
        <begin position="336"/>
        <end position="348"/>
    </location>
</feature>
<dbReference type="AlphaFoldDB" id="A0A8J5N2C9"/>
<dbReference type="EMBL" id="JAHLQT010011632">
    <property type="protein sequence ID" value="KAG7171941.1"/>
    <property type="molecule type" value="Genomic_DNA"/>
</dbReference>
<feature type="compositionally biased region" description="Basic residues" evidence="1">
    <location>
        <begin position="353"/>
        <end position="378"/>
    </location>
</feature>
<sequence length="584" mass="64411">MRLLWWVLLAGLVMAAAGQAEQGRSSSKSTVIHLVSSPFRQVQSHRAHQERLEVLAELASMAVAASETDSRDPSVKPSEEASQGVLDAVEAVIASIKPQSEAETPAGTDSSSQGGTSAGAEGDADGDSEGDAAETGNETTRNDQASGTAEVSEAEDPPSSNTSTTTTNSPIEAAVADEGDQETSEEPDTKEPEEKKPLTKEEQKAVEKYNGVTDKLVHVVSESLKKKVDSLPVTLDEAALITLEEVDVEAEAEPEPEVPIPQPNDKGDKRRRKNNNNRNRNANKKTMQGSEDDDEVVEHNNKRKINSGEVEKTEKRKRKQKNKRKNKNNNAQKTEEGEEEGEVADESNDNNKRNRKKNKKGKKQQRKHNKNKRKKNKKNKTDEEEITREAKALEEDQETREESDAEVTAAEGRRKNQPKRNNKEGPMLPTQEEVQASNARVTGFTKLSRNGDVSVDLSGKNPKFEASVIVGPLTVQLANNSRALTRSEVSANLEAKISFRVRETRGREKLKLISLDMTKMTPSEVNVLHSGLELEPQLVTLVREQMVLAVDEERIGRIVSNEVETVLLKDNVIQNLEDHPSLKQ</sequence>
<accession>A0A8J5N2C9</accession>
<feature type="compositionally biased region" description="Acidic residues" evidence="1">
    <location>
        <begin position="395"/>
        <end position="405"/>
    </location>
</feature>
<feature type="compositionally biased region" description="Basic residues" evidence="1">
    <location>
        <begin position="315"/>
        <end position="327"/>
    </location>
</feature>